<gene>
    <name evidence="1" type="ORF">OBE_08451</name>
</gene>
<comment type="caution">
    <text evidence="1">The sequence shown here is derived from an EMBL/GenBank/DDBJ whole genome shotgun (WGS) entry which is preliminary data.</text>
</comment>
<reference evidence="1" key="1">
    <citation type="journal article" date="2013" name="Environ. Microbiol.">
        <title>Microbiota from the distal guts of lean and obese adolescents exhibit partial functional redundancy besides clear differences in community structure.</title>
        <authorList>
            <person name="Ferrer M."/>
            <person name="Ruiz A."/>
            <person name="Lanza F."/>
            <person name="Haange S.B."/>
            <person name="Oberbach A."/>
            <person name="Till H."/>
            <person name="Bargiela R."/>
            <person name="Campoy C."/>
            <person name="Segura M.T."/>
            <person name="Richter M."/>
            <person name="von Bergen M."/>
            <person name="Seifert J."/>
            <person name="Suarez A."/>
        </authorList>
    </citation>
    <scope>NUCLEOTIDE SEQUENCE</scope>
</reference>
<sequence>MFLLLAAVAPITTAKADSLIIGTDTLRLDLHWLDDTPLDELARNDRVFEKKFQALIHQPTA</sequence>
<name>K1T5C9_9ZZZZ</name>
<proteinExistence type="predicted"/>
<dbReference type="EMBL" id="AJWZ01005836">
    <property type="protein sequence ID" value="EKC61480.1"/>
    <property type="molecule type" value="Genomic_DNA"/>
</dbReference>
<organism evidence="1">
    <name type="scientific">human gut metagenome</name>
    <dbReference type="NCBI Taxonomy" id="408170"/>
    <lineage>
        <taxon>unclassified sequences</taxon>
        <taxon>metagenomes</taxon>
        <taxon>organismal metagenomes</taxon>
    </lineage>
</organism>
<evidence type="ECO:0000313" key="1">
    <source>
        <dbReference type="EMBL" id="EKC61480.1"/>
    </source>
</evidence>
<accession>K1T5C9</accession>
<dbReference type="AlphaFoldDB" id="K1T5C9"/>
<protein>
    <submittedName>
        <fullName evidence="1">Uncharacterized protein</fullName>
    </submittedName>
</protein>